<evidence type="ECO:0000313" key="2">
    <source>
        <dbReference type="EMBL" id="RKH57835.1"/>
    </source>
</evidence>
<protein>
    <submittedName>
        <fullName evidence="2">Uncharacterized protein</fullName>
    </submittedName>
</protein>
<dbReference type="AlphaFoldDB" id="A0A3A8PVQ1"/>
<organism evidence="2 3">
    <name type="scientific">Corallococcus aberystwythensis</name>
    <dbReference type="NCBI Taxonomy" id="2316722"/>
    <lineage>
        <taxon>Bacteria</taxon>
        <taxon>Pseudomonadati</taxon>
        <taxon>Myxococcota</taxon>
        <taxon>Myxococcia</taxon>
        <taxon>Myxococcales</taxon>
        <taxon>Cystobacterineae</taxon>
        <taxon>Myxococcaceae</taxon>
        <taxon>Corallococcus</taxon>
    </lineage>
</organism>
<reference evidence="3" key="1">
    <citation type="submission" date="2018-09" db="EMBL/GenBank/DDBJ databases">
        <authorList>
            <person name="Livingstone P.G."/>
            <person name="Whitworth D.E."/>
        </authorList>
    </citation>
    <scope>NUCLEOTIDE SEQUENCE [LARGE SCALE GENOMIC DNA]</scope>
    <source>
        <strain evidence="3">AB050A</strain>
    </source>
</reference>
<name>A0A3A8PVQ1_9BACT</name>
<dbReference type="Proteomes" id="UP000267003">
    <property type="component" value="Unassembled WGS sequence"/>
</dbReference>
<evidence type="ECO:0000256" key="1">
    <source>
        <dbReference type="SAM" id="MobiDB-lite"/>
    </source>
</evidence>
<gene>
    <name evidence="2" type="ORF">D7W81_30320</name>
</gene>
<comment type="caution">
    <text evidence="2">The sequence shown here is derived from an EMBL/GenBank/DDBJ whole genome shotgun (WGS) entry which is preliminary data.</text>
</comment>
<feature type="region of interest" description="Disordered" evidence="1">
    <location>
        <begin position="128"/>
        <end position="152"/>
    </location>
</feature>
<dbReference type="OrthoDB" id="5514571at2"/>
<keyword evidence="3" id="KW-1185">Reference proteome</keyword>
<sequence>MPLQSAGNFRELEPGFDEGPSLVEARGRIPEADRSRIGRYLATGAVFAVSSWPLSDWFTGEKNIAPHRALTDGVWHWRADLPYYVLRYGVALPDAFLQRMQDLDWKCPVLSPKELNAFMEQLAFEGEAQQKRKKQEKEARVQQALERPHPKK</sequence>
<evidence type="ECO:0000313" key="3">
    <source>
        <dbReference type="Proteomes" id="UP000267003"/>
    </source>
</evidence>
<accession>A0A3A8PVQ1</accession>
<dbReference type="RefSeq" id="WP_120558889.1">
    <property type="nucleotide sequence ID" value="NZ_RAWK01000226.1"/>
</dbReference>
<proteinExistence type="predicted"/>
<dbReference type="EMBL" id="RAWK01000226">
    <property type="protein sequence ID" value="RKH57835.1"/>
    <property type="molecule type" value="Genomic_DNA"/>
</dbReference>